<dbReference type="Proteomes" id="UP000053024">
    <property type="component" value="Unassembled WGS sequence"/>
</dbReference>
<dbReference type="OrthoDB" id="149172at2"/>
<feature type="domain" description="Amidohydrolase-related" evidence="6">
    <location>
        <begin position="7"/>
        <end position="315"/>
    </location>
</feature>
<keyword evidence="8" id="KW-1185">Reference proteome</keyword>
<dbReference type="GO" id="GO:0005829">
    <property type="term" value="C:cytosol"/>
    <property type="evidence" value="ECO:0007669"/>
    <property type="project" value="TreeGrafter"/>
</dbReference>
<dbReference type="Pfam" id="PF04909">
    <property type="entry name" value="Amidohydro_2"/>
    <property type="match status" value="1"/>
</dbReference>
<dbReference type="GO" id="GO:0016787">
    <property type="term" value="F:hydrolase activity"/>
    <property type="evidence" value="ECO:0007669"/>
    <property type="project" value="UniProtKB-KW"/>
</dbReference>
<dbReference type="AlphaFoldDB" id="A0A117RGP7"/>
<accession>A0A117RGP7</accession>
<evidence type="ECO:0000256" key="1">
    <source>
        <dbReference type="ARBA" id="ARBA00022723"/>
    </source>
</evidence>
<dbReference type="GO" id="GO:0046872">
    <property type="term" value="F:metal ion binding"/>
    <property type="evidence" value="ECO:0007669"/>
    <property type="project" value="UniProtKB-KW"/>
</dbReference>
<dbReference type="InterPro" id="IPR006680">
    <property type="entry name" value="Amidohydro-rel"/>
</dbReference>
<dbReference type="InterPro" id="IPR032465">
    <property type="entry name" value="ACMSD"/>
</dbReference>
<dbReference type="PANTHER" id="PTHR21240:SF29">
    <property type="entry name" value="AMIDOHYDROLASE-RELATED DOMAIN-CONTAINING PROTEIN"/>
    <property type="match status" value="1"/>
</dbReference>
<keyword evidence="1" id="KW-0479">Metal-binding</keyword>
<evidence type="ECO:0000256" key="5">
    <source>
        <dbReference type="ARBA" id="ARBA00038889"/>
    </source>
</evidence>
<organism evidence="7 8">
    <name type="scientific">Streptomyces bungoensis</name>
    <dbReference type="NCBI Taxonomy" id="285568"/>
    <lineage>
        <taxon>Bacteria</taxon>
        <taxon>Bacillati</taxon>
        <taxon>Actinomycetota</taxon>
        <taxon>Actinomycetes</taxon>
        <taxon>Kitasatosporales</taxon>
        <taxon>Streptomycetaceae</taxon>
        <taxon>Streptomyces</taxon>
    </lineage>
</organism>
<keyword evidence="7" id="KW-0378">Hydrolase</keyword>
<keyword evidence="3" id="KW-0456">Lyase</keyword>
<comment type="caution">
    <text evidence="7">The sequence shown here is derived from an EMBL/GenBank/DDBJ whole genome shotgun (WGS) entry which is preliminary data.</text>
</comment>
<dbReference type="STRING" id="285568.AQJ66_02085"/>
<dbReference type="SUPFAM" id="SSF51556">
    <property type="entry name" value="Metallo-dependent hydrolases"/>
    <property type="match status" value="1"/>
</dbReference>
<reference evidence="7 8" key="1">
    <citation type="submission" date="2015-10" db="EMBL/GenBank/DDBJ databases">
        <title>Draft genome sequence of Streptomyces bungoensis DSM 41781, type strain for the species Streptomyces bungoensis.</title>
        <authorList>
            <person name="Ruckert C."/>
            <person name="Winkler A."/>
            <person name="Kalinowski J."/>
            <person name="Kampfer P."/>
            <person name="Glaeser S."/>
        </authorList>
    </citation>
    <scope>NUCLEOTIDE SEQUENCE [LARGE SCALE GENOMIC DNA]</scope>
    <source>
        <strain evidence="7 8">DSM 41781</strain>
    </source>
</reference>
<gene>
    <name evidence="7" type="ORF">AQJ66_02085</name>
</gene>
<evidence type="ECO:0000313" key="7">
    <source>
        <dbReference type="EMBL" id="KUN89880.1"/>
    </source>
</evidence>
<evidence type="ECO:0000256" key="2">
    <source>
        <dbReference type="ARBA" id="ARBA00022833"/>
    </source>
</evidence>
<protein>
    <recommendedName>
        <fullName evidence="5">6-methylsalicylate decarboxylase</fullName>
        <ecNumber evidence="5">4.1.1.52</ecNumber>
    </recommendedName>
</protein>
<evidence type="ECO:0000256" key="4">
    <source>
        <dbReference type="ARBA" id="ARBA00036832"/>
    </source>
</evidence>
<dbReference type="InterPro" id="IPR032466">
    <property type="entry name" value="Metal_Hydrolase"/>
</dbReference>
<sequence>MAATGFIDVHAHFVTDSYVAAARAAGVEHPDGMPGWPAWSVEEHLDMMKRSGIDKSYLSISSPGVHFGDDGEARALAREVNEFGARVRTEDPQRFGLFASLPLPDVAGSLAEAAHALDVLGADGVVVETNHHGLYLGDPRFEPLWEELDRRSAVVFVHPTSAPHADELALGRPRPMLEFLFDTARTASDLLLRGVLARRPRIRWILTHGGGVLPLLADRMELFRTHVGGGAVDTSSAVEQLGRLWYDMAGTPFPRQVPAFDAAFGTERLLYGSDYCWTPIDAVLAQVTSIDSAVQPSATVTWRDLTTRNARRLFDTDAR</sequence>
<evidence type="ECO:0000259" key="6">
    <source>
        <dbReference type="Pfam" id="PF04909"/>
    </source>
</evidence>
<comment type="catalytic activity">
    <reaction evidence="4">
        <text>6-methylsalicylate + H(+) = 3-methylphenol + CO2</text>
        <dbReference type="Rhea" id="RHEA:23112"/>
        <dbReference type="ChEBI" id="CHEBI:15378"/>
        <dbReference type="ChEBI" id="CHEBI:16526"/>
        <dbReference type="ChEBI" id="CHEBI:17231"/>
        <dbReference type="ChEBI" id="CHEBI:36658"/>
        <dbReference type="EC" id="4.1.1.52"/>
    </reaction>
    <physiologicalReaction direction="left-to-right" evidence="4">
        <dbReference type="Rhea" id="RHEA:23113"/>
    </physiologicalReaction>
</comment>
<name>A0A117RGP7_9ACTN</name>
<dbReference type="EC" id="4.1.1.52" evidence="5"/>
<dbReference type="Gene3D" id="3.20.20.140">
    <property type="entry name" value="Metal-dependent hydrolases"/>
    <property type="match status" value="1"/>
</dbReference>
<proteinExistence type="predicted"/>
<evidence type="ECO:0000313" key="8">
    <source>
        <dbReference type="Proteomes" id="UP000053024"/>
    </source>
</evidence>
<dbReference type="GO" id="GO:0047596">
    <property type="term" value="F:6-methylsalicylate decarboxylase activity"/>
    <property type="evidence" value="ECO:0007669"/>
    <property type="project" value="UniProtKB-EC"/>
</dbReference>
<dbReference type="EMBL" id="LMWX01000003">
    <property type="protein sequence ID" value="KUN89880.1"/>
    <property type="molecule type" value="Genomic_DNA"/>
</dbReference>
<dbReference type="GO" id="GO:0019748">
    <property type="term" value="P:secondary metabolic process"/>
    <property type="evidence" value="ECO:0007669"/>
    <property type="project" value="TreeGrafter"/>
</dbReference>
<evidence type="ECO:0000256" key="3">
    <source>
        <dbReference type="ARBA" id="ARBA00023239"/>
    </source>
</evidence>
<dbReference type="PANTHER" id="PTHR21240">
    <property type="entry name" value="2-AMINO-3-CARBOXYLMUCONATE-6-SEMIALDEHYDE DECARBOXYLASE"/>
    <property type="match status" value="1"/>
</dbReference>
<keyword evidence="2" id="KW-0862">Zinc</keyword>
<dbReference type="RefSeq" id="WP_061915472.1">
    <property type="nucleotide sequence ID" value="NZ_JBEYBH010000003.1"/>
</dbReference>